<feature type="transmembrane region" description="Helical" evidence="7">
    <location>
        <begin position="98"/>
        <end position="116"/>
    </location>
</feature>
<evidence type="ECO:0000256" key="7">
    <source>
        <dbReference type="SAM" id="Phobius"/>
    </source>
</evidence>
<evidence type="ECO:0000313" key="9">
    <source>
        <dbReference type="Proteomes" id="UP000242972"/>
    </source>
</evidence>
<dbReference type="Pfam" id="PF07690">
    <property type="entry name" value="MFS_1"/>
    <property type="match status" value="1"/>
</dbReference>
<dbReference type="AlphaFoldDB" id="A0A2T2XJR2"/>
<dbReference type="CDD" id="cd06173">
    <property type="entry name" value="MFS_MefA_like"/>
    <property type="match status" value="1"/>
</dbReference>
<gene>
    <name evidence="8" type="ORF">C7B46_04615</name>
</gene>
<feature type="transmembrane region" description="Helical" evidence="7">
    <location>
        <begin position="70"/>
        <end position="92"/>
    </location>
</feature>
<organism evidence="8 9">
    <name type="scientific">Sulfobacillus benefaciens</name>
    <dbReference type="NCBI Taxonomy" id="453960"/>
    <lineage>
        <taxon>Bacteria</taxon>
        <taxon>Bacillati</taxon>
        <taxon>Bacillota</taxon>
        <taxon>Clostridia</taxon>
        <taxon>Eubacteriales</taxon>
        <taxon>Clostridiales Family XVII. Incertae Sedis</taxon>
        <taxon>Sulfobacillus</taxon>
    </lineage>
</organism>
<evidence type="ECO:0000256" key="2">
    <source>
        <dbReference type="ARBA" id="ARBA00022448"/>
    </source>
</evidence>
<keyword evidence="3" id="KW-1003">Cell membrane</keyword>
<dbReference type="PANTHER" id="PTHR43266:SF2">
    <property type="entry name" value="MAJOR FACILITATOR SUPERFAMILY (MFS) PROFILE DOMAIN-CONTAINING PROTEIN"/>
    <property type="match status" value="1"/>
</dbReference>
<evidence type="ECO:0000256" key="6">
    <source>
        <dbReference type="ARBA" id="ARBA00023136"/>
    </source>
</evidence>
<keyword evidence="6 7" id="KW-0472">Membrane</keyword>
<keyword evidence="4 7" id="KW-0812">Transmembrane</keyword>
<dbReference type="GO" id="GO:0005886">
    <property type="term" value="C:plasma membrane"/>
    <property type="evidence" value="ECO:0007669"/>
    <property type="project" value="UniProtKB-SubCell"/>
</dbReference>
<sequence length="407" mass="43291">MTKNVLLYILTDTLASGSDVISSMAAALVAVDLASNSFQSGLILFSASIPYVLFGLAGGVVADRVDKRRLMIWCDLVRAMLLSLIPLAAAFHRLTVPVLIGSLLLASSVRAFYFPARKGLTPDLVADEVLLNQLNLYLNATESLGGIIMPIVGSVLLLWTHAIPDLFWIPVTTLFISALAVYLIRLPKQLPSLGATPLNDLMQGLALVFSQRSPLRYLVAAFATAIVAEAGVIKIALPKILTAMHLSHNVSYGLAIGLMASAEVGMSFLWVKRRASRSPTWIFGGYAVRAGGLALLAMGLGIGSLPLLMGAIVVQGIGMPISGPSLTTALQTHTPRPLIGKVMAIRSTIGNLSDGASYLLIGGLLEVLSLDRVLWLCMTLAALSALTFLILWSRHPVSQSWERGQAG</sequence>
<feature type="transmembrane region" description="Helical" evidence="7">
    <location>
        <begin position="249"/>
        <end position="271"/>
    </location>
</feature>
<keyword evidence="2" id="KW-0813">Transport</keyword>
<feature type="transmembrane region" description="Helical" evidence="7">
    <location>
        <begin position="373"/>
        <end position="393"/>
    </location>
</feature>
<reference evidence="8 9" key="1">
    <citation type="journal article" date="2014" name="BMC Genomics">
        <title>Comparison of environmental and isolate Sulfobacillus genomes reveals diverse carbon, sulfur, nitrogen, and hydrogen metabolisms.</title>
        <authorList>
            <person name="Justice N.B."/>
            <person name="Norman A."/>
            <person name="Brown C.T."/>
            <person name="Singh A."/>
            <person name="Thomas B.C."/>
            <person name="Banfield J.F."/>
        </authorList>
    </citation>
    <scope>NUCLEOTIDE SEQUENCE [LARGE SCALE GENOMIC DNA]</scope>
    <source>
        <strain evidence="8">AMDSBA4</strain>
    </source>
</reference>
<feature type="transmembrane region" description="Helical" evidence="7">
    <location>
        <begin position="166"/>
        <end position="184"/>
    </location>
</feature>
<evidence type="ECO:0000256" key="3">
    <source>
        <dbReference type="ARBA" id="ARBA00022475"/>
    </source>
</evidence>
<dbReference type="PANTHER" id="PTHR43266">
    <property type="entry name" value="MACROLIDE-EFFLUX PROTEIN"/>
    <property type="match status" value="1"/>
</dbReference>
<protein>
    <recommendedName>
        <fullName evidence="10">MFS transporter</fullName>
    </recommendedName>
</protein>
<accession>A0A2T2XJR2</accession>
<evidence type="ECO:0008006" key="10">
    <source>
        <dbReference type="Google" id="ProtNLM"/>
    </source>
</evidence>
<feature type="transmembrane region" description="Helical" evidence="7">
    <location>
        <begin position="217"/>
        <end position="237"/>
    </location>
</feature>
<dbReference type="SUPFAM" id="SSF103473">
    <property type="entry name" value="MFS general substrate transporter"/>
    <property type="match status" value="1"/>
</dbReference>
<comment type="caution">
    <text evidence="8">The sequence shown here is derived from an EMBL/GenBank/DDBJ whole genome shotgun (WGS) entry which is preliminary data.</text>
</comment>
<dbReference type="InterPro" id="IPR036259">
    <property type="entry name" value="MFS_trans_sf"/>
</dbReference>
<evidence type="ECO:0000256" key="5">
    <source>
        <dbReference type="ARBA" id="ARBA00022989"/>
    </source>
</evidence>
<dbReference type="Proteomes" id="UP000242972">
    <property type="component" value="Unassembled WGS sequence"/>
</dbReference>
<feature type="transmembrane region" description="Helical" evidence="7">
    <location>
        <begin position="292"/>
        <end position="317"/>
    </location>
</feature>
<dbReference type="InterPro" id="IPR011701">
    <property type="entry name" value="MFS"/>
</dbReference>
<dbReference type="GO" id="GO:0022857">
    <property type="term" value="F:transmembrane transporter activity"/>
    <property type="evidence" value="ECO:0007669"/>
    <property type="project" value="InterPro"/>
</dbReference>
<evidence type="ECO:0000256" key="1">
    <source>
        <dbReference type="ARBA" id="ARBA00004651"/>
    </source>
</evidence>
<proteinExistence type="predicted"/>
<name>A0A2T2XJR2_9FIRM</name>
<feature type="transmembrane region" description="Helical" evidence="7">
    <location>
        <begin position="43"/>
        <end position="63"/>
    </location>
</feature>
<dbReference type="Gene3D" id="1.20.1250.20">
    <property type="entry name" value="MFS general substrate transporter like domains"/>
    <property type="match status" value="1"/>
</dbReference>
<evidence type="ECO:0000256" key="4">
    <source>
        <dbReference type="ARBA" id="ARBA00022692"/>
    </source>
</evidence>
<comment type="subcellular location">
    <subcellularLocation>
        <location evidence="1">Cell membrane</location>
        <topology evidence="1">Multi-pass membrane protein</topology>
    </subcellularLocation>
</comment>
<evidence type="ECO:0000313" key="8">
    <source>
        <dbReference type="EMBL" id="PSR34722.1"/>
    </source>
</evidence>
<keyword evidence="5 7" id="KW-1133">Transmembrane helix</keyword>
<feature type="transmembrane region" description="Helical" evidence="7">
    <location>
        <begin position="136"/>
        <end position="160"/>
    </location>
</feature>
<dbReference type="EMBL" id="PXYW01000007">
    <property type="protein sequence ID" value="PSR34722.1"/>
    <property type="molecule type" value="Genomic_DNA"/>
</dbReference>